<dbReference type="SUPFAM" id="SSF53474">
    <property type="entry name" value="alpha/beta-Hydrolases"/>
    <property type="match status" value="1"/>
</dbReference>
<dbReference type="InterPro" id="IPR049492">
    <property type="entry name" value="BD-FAE-like_dom"/>
</dbReference>
<evidence type="ECO:0000313" key="3">
    <source>
        <dbReference type="EMBL" id="HJC75776.1"/>
    </source>
</evidence>
<dbReference type="InterPro" id="IPR029058">
    <property type="entry name" value="AB_hydrolase_fold"/>
</dbReference>
<comment type="caution">
    <text evidence="3">The sequence shown here is derived from an EMBL/GenBank/DDBJ whole genome shotgun (WGS) entry which is preliminary data.</text>
</comment>
<reference evidence="3" key="1">
    <citation type="journal article" date="2021" name="PeerJ">
        <title>Extensive microbial diversity within the chicken gut microbiome revealed by metagenomics and culture.</title>
        <authorList>
            <person name="Gilroy R."/>
            <person name="Ravi A."/>
            <person name="Getino M."/>
            <person name="Pursley I."/>
            <person name="Horton D.L."/>
            <person name="Alikhan N.F."/>
            <person name="Baker D."/>
            <person name="Gharbi K."/>
            <person name="Hall N."/>
            <person name="Watson M."/>
            <person name="Adriaenssens E.M."/>
            <person name="Foster-Nyarko E."/>
            <person name="Jarju S."/>
            <person name="Secka A."/>
            <person name="Antonio M."/>
            <person name="Oren A."/>
            <person name="Chaudhuri R.R."/>
            <person name="La Ragione R."/>
            <person name="Hildebrand F."/>
            <person name="Pallen M.J."/>
        </authorList>
    </citation>
    <scope>NUCLEOTIDE SEQUENCE</scope>
    <source>
        <strain evidence="3">CHK196-7946</strain>
    </source>
</reference>
<dbReference type="GO" id="GO:0016787">
    <property type="term" value="F:hydrolase activity"/>
    <property type="evidence" value="ECO:0007669"/>
    <property type="project" value="UniProtKB-KW"/>
</dbReference>
<proteinExistence type="predicted"/>
<gene>
    <name evidence="3" type="ORF">H9697_12675</name>
</gene>
<name>A0A9D2TNN7_9FIRM</name>
<evidence type="ECO:0000313" key="4">
    <source>
        <dbReference type="Proteomes" id="UP000823902"/>
    </source>
</evidence>
<feature type="domain" description="BD-FAE-like" evidence="2">
    <location>
        <begin position="87"/>
        <end position="278"/>
    </location>
</feature>
<evidence type="ECO:0000256" key="1">
    <source>
        <dbReference type="ARBA" id="ARBA00022801"/>
    </source>
</evidence>
<protein>
    <submittedName>
        <fullName evidence="3">Alpha/beta hydrolase</fullName>
    </submittedName>
</protein>
<dbReference type="InterPro" id="IPR050300">
    <property type="entry name" value="GDXG_lipolytic_enzyme"/>
</dbReference>
<dbReference type="PANTHER" id="PTHR48081:SF6">
    <property type="entry name" value="PEPTIDASE S9 PROLYL OLIGOPEPTIDASE CATALYTIC DOMAIN-CONTAINING PROTEIN"/>
    <property type="match status" value="1"/>
</dbReference>
<evidence type="ECO:0000259" key="2">
    <source>
        <dbReference type="Pfam" id="PF20434"/>
    </source>
</evidence>
<dbReference type="AlphaFoldDB" id="A0A9D2TNN7"/>
<dbReference type="PANTHER" id="PTHR48081">
    <property type="entry name" value="AB HYDROLASE SUPERFAMILY PROTEIN C4A8.06C"/>
    <property type="match status" value="1"/>
</dbReference>
<keyword evidence="1 3" id="KW-0378">Hydrolase</keyword>
<organism evidence="3 4">
    <name type="scientific">Candidatus Mediterraneibacter faecavium</name>
    <dbReference type="NCBI Taxonomy" id="2838668"/>
    <lineage>
        <taxon>Bacteria</taxon>
        <taxon>Bacillati</taxon>
        <taxon>Bacillota</taxon>
        <taxon>Clostridia</taxon>
        <taxon>Lachnospirales</taxon>
        <taxon>Lachnospiraceae</taxon>
        <taxon>Mediterraneibacter</taxon>
    </lineage>
</organism>
<dbReference type="Pfam" id="PF20434">
    <property type="entry name" value="BD-FAE"/>
    <property type="match status" value="1"/>
</dbReference>
<reference evidence="3" key="2">
    <citation type="submission" date="2021-04" db="EMBL/GenBank/DDBJ databases">
        <authorList>
            <person name="Gilroy R."/>
        </authorList>
    </citation>
    <scope>NUCLEOTIDE SEQUENCE</scope>
    <source>
        <strain evidence="3">CHK196-7946</strain>
    </source>
</reference>
<dbReference type="Gene3D" id="3.40.50.1820">
    <property type="entry name" value="alpha/beta hydrolase"/>
    <property type="match status" value="1"/>
</dbReference>
<accession>A0A9D2TNN7</accession>
<dbReference type="EMBL" id="DWVY01000065">
    <property type="protein sequence ID" value="HJC75776.1"/>
    <property type="molecule type" value="Genomic_DNA"/>
</dbReference>
<sequence length="327" mass="37218">MKRLEIWGASIPGNSARKKIMDMDIGKNPFYLIQMFRMLAALNGSKYKKCKKELDTFTYLAGIKKGITKETYEDVPTLTYYPAPGAEQAVIVVPGGAYAYQCVEMEGTNVANALNKQGIAAFVLDYRLNPYRMPIPLLDMQRAVRYVRAHSEEFGIDENKISLLGFSAGGYQVGGFLNLLQGKNRFPDGYEMDEIDKADDSVDTAGLLYPCLTLKYNLPILYILFPEKAVQNEETKNRLLKEYDCIENMNSAGTRQFVCYGKKDHVVNYEQSRMYVETLRKIHGDVTLVELEDADHGFGVSKDMNRKTDRWFQSYIKWLKTSDTGKI</sequence>
<dbReference type="Proteomes" id="UP000823902">
    <property type="component" value="Unassembled WGS sequence"/>
</dbReference>